<keyword evidence="5 10" id="KW-0547">Nucleotide-binding</keyword>
<dbReference type="GO" id="GO:0042709">
    <property type="term" value="C:succinate-CoA ligase complex"/>
    <property type="evidence" value="ECO:0007669"/>
    <property type="project" value="TreeGrafter"/>
</dbReference>
<feature type="binding site" evidence="10">
    <location>
        <position position="117"/>
    </location>
    <ligand>
        <name>ATP</name>
        <dbReference type="ChEBI" id="CHEBI:30616"/>
    </ligand>
</feature>
<dbReference type="FunFam" id="3.30.470.20:FF:000002">
    <property type="entry name" value="Succinate--CoA ligase [ADP-forming] subunit beta"/>
    <property type="match status" value="1"/>
</dbReference>
<feature type="binding site" evidence="10">
    <location>
        <position position="209"/>
    </location>
    <ligand>
        <name>Mg(2+)</name>
        <dbReference type="ChEBI" id="CHEBI:18420"/>
    </ligand>
</feature>
<dbReference type="STRING" id="645517.A6F65_00353"/>
<evidence type="ECO:0000256" key="2">
    <source>
        <dbReference type="ARBA" id="ARBA00022532"/>
    </source>
</evidence>
<evidence type="ECO:0000256" key="9">
    <source>
        <dbReference type="ARBA" id="ARBA00060690"/>
    </source>
</evidence>
<keyword evidence="7 10" id="KW-0460">Magnesium</keyword>
<keyword evidence="3 10" id="KW-0436">Ligase</keyword>
<organism evidence="12 13">
    <name type="scientific">Paraurantiacibacter namhicola</name>
    <dbReference type="NCBI Taxonomy" id="645517"/>
    <lineage>
        <taxon>Bacteria</taxon>
        <taxon>Pseudomonadati</taxon>
        <taxon>Pseudomonadota</taxon>
        <taxon>Alphaproteobacteria</taxon>
        <taxon>Sphingomonadales</taxon>
        <taxon>Erythrobacteraceae</taxon>
        <taxon>Paraurantiacibacter</taxon>
    </lineage>
</organism>
<feature type="binding site" evidence="10">
    <location>
        <position position="274"/>
    </location>
    <ligand>
        <name>substrate</name>
        <note>ligand shared with subunit alpha</note>
    </ligand>
</feature>
<dbReference type="PANTHER" id="PTHR11815:SF10">
    <property type="entry name" value="SUCCINATE--COA LIGASE [GDP-FORMING] SUBUNIT BETA, MITOCHONDRIAL"/>
    <property type="match status" value="1"/>
</dbReference>
<dbReference type="GO" id="GO:0004776">
    <property type="term" value="F:succinate-CoA ligase (GDP-forming) activity"/>
    <property type="evidence" value="ECO:0007669"/>
    <property type="project" value="RHEA"/>
</dbReference>
<accession>A0A1C7D5E5</accession>
<feature type="binding site" evidence="10">
    <location>
        <position position="112"/>
    </location>
    <ligand>
        <name>ATP</name>
        <dbReference type="ChEBI" id="CHEBI:30616"/>
    </ligand>
</feature>
<dbReference type="InterPro" id="IPR005811">
    <property type="entry name" value="SUCC_ACL_C"/>
</dbReference>
<dbReference type="HAMAP" id="MF_00558">
    <property type="entry name" value="Succ_CoA_beta"/>
    <property type="match status" value="1"/>
</dbReference>
<keyword evidence="13" id="KW-1185">Reference proteome</keyword>
<dbReference type="FunFam" id="3.40.50.261:FF:000001">
    <property type="entry name" value="Succinate--CoA ligase [ADP-forming] subunit beta"/>
    <property type="match status" value="1"/>
</dbReference>
<dbReference type="InterPro" id="IPR013815">
    <property type="entry name" value="ATP_grasp_subdomain_1"/>
</dbReference>
<dbReference type="AlphaFoldDB" id="A0A1C7D5E5"/>
<dbReference type="KEGG" id="anh:A6F65_00353"/>
<evidence type="ECO:0000313" key="12">
    <source>
        <dbReference type="EMBL" id="ANU06678.1"/>
    </source>
</evidence>
<comment type="cofactor">
    <cofactor evidence="10">
        <name>Mg(2+)</name>
        <dbReference type="ChEBI" id="CHEBI:18420"/>
    </cofactor>
    <text evidence="10">Binds 1 Mg(2+) ion per subunit.</text>
</comment>
<evidence type="ECO:0000313" key="13">
    <source>
        <dbReference type="Proteomes" id="UP000092698"/>
    </source>
</evidence>
<evidence type="ECO:0000256" key="8">
    <source>
        <dbReference type="ARBA" id="ARBA00052241"/>
    </source>
</evidence>
<keyword evidence="4 10" id="KW-0479">Metal-binding</keyword>
<dbReference type="GO" id="GO:0004775">
    <property type="term" value="F:succinate-CoA ligase (ADP-forming) activity"/>
    <property type="evidence" value="ECO:0007669"/>
    <property type="project" value="UniProtKB-UniRule"/>
</dbReference>
<dbReference type="SUPFAM" id="SSF52210">
    <property type="entry name" value="Succinyl-CoA synthetase domains"/>
    <property type="match status" value="1"/>
</dbReference>
<evidence type="ECO:0000259" key="11">
    <source>
        <dbReference type="PROSITE" id="PS50975"/>
    </source>
</evidence>
<dbReference type="GO" id="GO:0005524">
    <property type="term" value="F:ATP binding"/>
    <property type="evidence" value="ECO:0007669"/>
    <property type="project" value="UniProtKB-UniRule"/>
</dbReference>
<dbReference type="GO" id="GO:0050074">
    <property type="term" value="F:malate-CoA ligase activity"/>
    <property type="evidence" value="ECO:0007669"/>
    <property type="project" value="UniProtKB-EC"/>
</dbReference>
<feature type="binding site" evidence="10">
    <location>
        <begin position="331"/>
        <end position="333"/>
    </location>
    <ligand>
        <name>substrate</name>
        <note>ligand shared with subunit alpha</note>
    </ligand>
</feature>
<dbReference type="GO" id="GO:0006104">
    <property type="term" value="P:succinyl-CoA metabolic process"/>
    <property type="evidence" value="ECO:0007669"/>
    <property type="project" value="TreeGrafter"/>
</dbReference>
<dbReference type="Pfam" id="PF08442">
    <property type="entry name" value="ATP-grasp_2"/>
    <property type="match status" value="1"/>
</dbReference>
<dbReference type="SUPFAM" id="SSF56059">
    <property type="entry name" value="Glutathione synthetase ATP-binding domain-like"/>
    <property type="match status" value="1"/>
</dbReference>
<comment type="similarity">
    <text evidence="1 10">Belongs to the succinate/malate CoA ligase beta subunit family.</text>
</comment>
<dbReference type="GO" id="GO:0006099">
    <property type="term" value="P:tricarboxylic acid cycle"/>
    <property type="evidence" value="ECO:0007669"/>
    <property type="project" value="UniProtKB-UniRule"/>
</dbReference>
<comment type="catalytic activity">
    <reaction evidence="10">
        <text>GTP + succinate + CoA = succinyl-CoA + GDP + phosphate</text>
        <dbReference type="Rhea" id="RHEA:22120"/>
        <dbReference type="ChEBI" id="CHEBI:30031"/>
        <dbReference type="ChEBI" id="CHEBI:37565"/>
        <dbReference type="ChEBI" id="CHEBI:43474"/>
        <dbReference type="ChEBI" id="CHEBI:57287"/>
        <dbReference type="ChEBI" id="CHEBI:57292"/>
        <dbReference type="ChEBI" id="CHEBI:58189"/>
    </reaction>
</comment>
<dbReference type="PIRSF" id="PIRSF001554">
    <property type="entry name" value="SucCS_beta"/>
    <property type="match status" value="1"/>
</dbReference>
<comment type="function">
    <text evidence="10">Succinyl-CoA synthetase functions in the citric acid cycle (TCA), coupling the hydrolysis of succinyl-CoA to the synthesis of either ATP or GTP and thus represents the only step of substrate-level phosphorylation in the TCA. The beta subunit provides nucleotide specificity of the enzyme and binds the substrate succinate, while the binding sites for coenzyme A and phosphate are found in the alpha subunit.</text>
</comment>
<dbReference type="PROSITE" id="PS50975">
    <property type="entry name" value="ATP_GRASP"/>
    <property type="match status" value="1"/>
</dbReference>
<evidence type="ECO:0000256" key="7">
    <source>
        <dbReference type="ARBA" id="ARBA00022842"/>
    </source>
</evidence>
<dbReference type="Gene3D" id="3.30.470.20">
    <property type="entry name" value="ATP-grasp fold, B domain"/>
    <property type="match status" value="1"/>
</dbReference>
<gene>
    <name evidence="10 12" type="primary">sucC</name>
    <name evidence="12" type="ORF">A6F65_00353</name>
</gene>
<dbReference type="InterPro" id="IPR005809">
    <property type="entry name" value="Succ_CoA_ligase-like_bsu"/>
</dbReference>
<evidence type="ECO:0000256" key="10">
    <source>
        <dbReference type="HAMAP-Rule" id="MF_00558"/>
    </source>
</evidence>
<dbReference type="InterPro" id="IPR013650">
    <property type="entry name" value="ATP-grasp_succ-CoA_synth-type"/>
</dbReference>
<comment type="catalytic activity">
    <reaction evidence="10">
        <text>succinate + ATP + CoA = succinyl-CoA + ADP + phosphate</text>
        <dbReference type="Rhea" id="RHEA:17661"/>
        <dbReference type="ChEBI" id="CHEBI:30031"/>
        <dbReference type="ChEBI" id="CHEBI:30616"/>
        <dbReference type="ChEBI" id="CHEBI:43474"/>
        <dbReference type="ChEBI" id="CHEBI:57287"/>
        <dbReference type="ChEBI" id="CHEBI:57292"/>
        <dbReference type="ChEBI" id="CHEBI:456216"/>
        <dbReference type="EC" id="6.2.1.5"/>
    </reaction>
</comment>
<comment type="caution">
    <text evidence="10">Lacks conserved residue(s) required for the propagation of feature annotation.</text>
</comment>
<name>A0A1C7D5E5_9SPHN</name>
<keyword evidence="6 10" id="KW-0067">ATP-binding</keyword>
<evidence type="ECO:0000256" key="3">
    <source>
        <dbReference type="ARBA" id="ARBA00022598"/>
    </source>
</evidence>
<dbReference type="Proteomes" id="UP000092698">
    <property type="component" value="Chromosome"/>
</dbReference>
<comment type="pathway">
    <text evidence="9">One-carbon metabolism; formaldehyde assimilation via serine pathway.</text>
</comment>
<dbReference type="RefSeq" id="WP_067785232.1">
    <property type="nucleotide sequence ID" value="NZ_CP016545.1"/>
</dbReference>
<reference evidence="12 13" key="1">
    <citation type="submission" date="2016-07" db="EMBL/GenBank/DDBJ databases">
        <title>Complete genome sequence of Altererythrobacter namhicola JCM 16345T, containing esterase-encoding genes.</title>
        <authorList>
            <person name="Cheng H."/>
            <person name="Wu Y.-H."/>
            <person name="Jian S.-L."/>
            <person name="Huo Y.-Y."/>
            <person name="Wang C.-S."/>
            <person name="Xu X.-W."/>
        </authorList>
    </citation>
    <scope>NUCLEOTIDE SEQUENCE [LARGE SCALE GENOMIC DNA]</scope>
    <source>
        <strain evidence="12 13">JCM 16345</strain>
    </source>
</reference>
<keyword evidence="2 10" id="KW-0816">Tricarboxylic acid cycle</keyword>
<sequence length="399" mass="42203">MNIHEYQAKELLAKYGIGIPAGHAATTVEEAVEAAGKLPGPLYVVKAQIHAGGRGKGKFAELGPDAKGGVRLAHSVDDVRSDAGEMLGNTLVTIQTGDEGKQVNRLYVTDGVDIESEYYLAMLVDRASGQVAMVASTEGGMDIEDVAHNTPEKITTITIDPAQGFMPHHGRAVAFALELDGALNKACQKLAKQLYTAFMDLDCEMLEINPLVETKDGQLLVLDTKMSFDGNALYRHPDVEALRDETEEDPAEVEASEYDLAYIKLDGNIGCMVNGAGLAMATMDIIKLNGAFPANFLDVGGGATTEKVTAAFKIILKDPAVEGILVNIFGGIMKCDIIAQGIVEAAKEVNLSVPLVVRLEGTNVQKGKDILANSGLPIVAADDLGDAAKKIVAEVKQAA</sequence>
<dbReference type="EC" id="6.2.1.5" evidence="10"/>
<dbReference type="PATRIC" id="fig|645517.4.peg.353"/>
<dbReference type="GO" id="GO:0000287">
    <property type="term" value="F:magnesium ion binding"/>
    <property type="evidence" value="ECO:0007669"/>
    <property type="project" value="UniProtKB-UniRule"/>
</dbReference>
<dbReference type="InterPro" id="IPR016102">
    <property type="entry name" value="Succinyl-CoA_synth-like"/>
</dbReference>
<comment type="catalytic activity">
    <reaction evidence="8">
        <text>(S)-malate + ATP + CoA = (S)-malyl-CoA + ADP + phosphate</text>
        <dbReference type="Rhea" id="RHEA:26193"/>
        <dbReference type="ChEBI" id="CHEBI:15589"/>
        <dbReference type="ChEBI" id="CHEBI:30616"/>
        <dbReference type="ChEBI" id="CHEBI:43474"/>
        <dbReference type="ChEBI" id="CHEBI:57287"/>
        <dbReference type="ChEBI" id="CHEBI:57317"/>
        <dbReference type="ChEBI" id="CHEBI:456216"/>
        <dbReference type="EC" id="6.2.1.9"/>
    </reaction>
</comment>
<feature type="binding site" evidence="10">
    <location>
        <position position="46"/>
    </location>
    <ligand>
        <name>ATP</name>
        <dbReference type="ChEBI" id="CHEBI:30616"/>
    </ligand>
</feature>
<dbReference type="NCBIfam" id="TIGR01016">
    <property type="entry name" value="sucCoAbeta"/>
    <property type="match status" value="1"/>
</dbReference>
<comment type="subunit">
    <text evidence="10">Heterotetramer of two alpha and two beta subunits.</text>
</comment>
<dbReference type="UniPathway" id="UPA00223">
    <property type="reaction ID" value="UER00999"/>
</dbReference>
<feature type="binding site" evidence="10">
    <location>
        <begin position="53"/>
        <end position="55"/>
    </location>
    <ligand>
        <name>ATP</name>
        <dbReference type="ChEBI" id="CHEBI:30616"/>
    </ligand>
</feature>
<dbReference type="InterPro" id="IPR011761">
    <property type="entry name" value="ATP-grasp"/>
</dbReference>
<proteinExistence type="inferred from homology"/>
<evidence type="ECO:0000256" key="1">
    <source>
        <dbReference type="ARBA" id="ARBA00009182"/>
    </source>
</evidence>
<comment type="pathway">
    <text evidence="10">Carbohydrate metabolism; tricarboxylic acid cycle; succinate from succinyl-CoA (ligase route): step 1/1.</text>
</comment>
<dbReference type="Pfam" id="PF00549">
    <property type="entry name" value="Ligase_CoA"/>
    <property type="match status" value="1"/>
</dbReference>
<dbReference type="FunFam" id="3.30.1490.20:FF:000002">
    <property type="entry name" value="Succinate--CoA ligase [ADP-forming] subunit beta"/>
    <property type="match status" value="1"/>
</dbReference>
<dbReference type="PROSITE" id="PS01217">
    <property type="entry name" value="SUCCINYL_COA_LIG_3"/>
    <property type="match status" value="1"/>
</dbReference>
<dbReference type="NCBIfam" id="NF001913">
    <property type="entry name" value="PRK00696.1"/>
    <property type="match status" value="1"/>
</dbReference>
<evidence type="ECO:0000256" key="4">
    <source>
        <dbReference type="ARBA" id="ARBA00022723"/>
    </source>
</evidence>
<protein>
    <recommendedName>
        <fullName evidence="10">Succinate--CoA ligase [ADP-forming] subunit beta</fullName>
        <ecNumber evidence="10">6.2.1.5</ecNumber>
    </recommendedName>
    <alternativeName>
        <fullName evidence="10">Succinyl-CoA synthetase subunit beta</fullName>
        <shortName evidence="10">SCS-beta</shortName>
    </alternativeName>
</protein>
<dbReference type="Gene3D" id="3.30.1490.20">
    <property type="entry name" value="ATP-grasp fold, A domain"/>
    <property type="match status" value="1"/>
</dbReference>
<dbReference type="Gene3D" id="3.40.50.261">
    <property type="entry name" value="Succinyl-CoA synthetase domains"/>
    <property type="match status" value="1"/>
</dbReference>
<feature type="domain" description="ATP-grasp" evidence="11">
    <location>
        <begin position="9"/>
        <end position="55"/>
    </location>
</feature>
<evidence type="ECO:0000256" key="6">
    <source>
        <dbReference type="ARBA" id="ARBA00022840"/>
    </source>
</evidence>
<evidence type="ECO:0000256" key="5">
    <source>
        <dbReference type="ARBA" id="ARBA00022741"/>
    </source>
</evidence>
<feature type="binding site" evidence="10">
    <location>
        <position position="223"/>
    </location>
    <ligand>
        <name>Mg(2+)</name>
        <dbReference type="ChEBI" id="CHEBI:18420"/>
    </ligand>
</feature>
<dbReference type="InterPro" id="IPR017866">
    <property type="entry name" value="Succ-CoA_synthase_bsu_CS"/>
</dbReference>
<dbReference type="OrthoDB" id="9802602at2"/>
<dbReference type="EMBL" id="CP016545">
    <property type="protein sequence ID" value="ANU06678.1"/>
    <property type="molecule type" value="Genomic_DNA"/>
</dbReference>
<dbReference type="PANTHER" id="PTHR11815">
    <property type="entry name" value="SUCCINYL-COA SYNTHETASE BETA CHAIN"/>
    <property type="match status" value="1"/>
</dbReference>
<dbReference type="GO" id="GO:0005829">
    <property type="term" value="C:cytosol"/>
    <property type="evidence" value="ECO:0007669"/>
    <property type="project" value="TreeGrafter"/>
</dbReference>